<proteinExistence type="predicted"/>
<dbReference type="Proteomes" id="UP000319148">
    <property type="component" value="Unassembled WGS sequence"/>
</dbReference>
<dbReference type="EMBL" id="VFIY01000018">
    <property type="protein sequence ID" value="TPD57364.1"/>
    <property type="molecule type" value="Genomic_DNA"/>
</dbReference>
<dbReference type="OrthoDB" id="7845843at2"/>
<comment type="caution">
    <text evidence="2">The sequence shown here is derived from an EMBL/GenBank/DDBJ whole genome shotgun (WGS) entry which is preliminary data.</text>
</comment>
<dbReference type="InterPro" id="IPR032710">
    <property type="entry name" value="NTF2-like_dom_sf"/>
</dbReference>
<evidence type="ECO:0000313" key="3">
    <source>
        <dbReference type="Proteomes" id="UP000319148"/>
    </source>
</evidence>
<dbReference type="InterPro" id="IPR027843">
    <property type="entry name" value="DUF4440"/>
</dbReference>
<gene>
    <name evidence="2" type="ORF">FIV46_14660</name>
</gene>
<name>A0A501PBW5_9PROT</name>
<protein>
    <submittedName>
        <fullName evidence="2">Nuclear transport factor 2 family protein</fullName>
    </submittedName>
</protein>
<sequence>MTIMTDKNLTETLVALEHRLLEAGATACAATFAELLHDDFVEIGKSGRRFVKSDFPEALSGPAPAVSLSDPELRPVTDTLALLLYTTTVTGRDGHIASQARRSSLWQLTDGRWQMIFHQGTPAGIT</sequence>
<accession>A0A501PBW5</accession>
<reference evidence="3" key="1">
    <citation type="submission" date="2019-06" db="EMBL/GenBank/DDBJ databases">
        <title>The complete genome of Emcibacter congregatus ZYLT.</title>
        <authorList>
            <person name="Zhao Z."/>
        </authorList>
    </citation>
    <scope>NUCLEOTIDE SEQUENCE [LARGE SCALE GENOMIC DNA]</scope>
    <source>
        <strain evidence="3">MCCC 1A06723</strain>
    </source>
</reference>
<dbReference type="Gene3D" id="3.10.450.50">
    <property type="match status" value="1"/>
</dbReference>
<dbReference type="SUPFAM" id="SSF54427">
    <property type="entry name" value="NTF2-like"/>
    <property type="match status" value="1"/>
</dbReference>
<evidence type="ECO:0000259" key="1">
    <source>
        <dbReference type="Pfam" id="PF14534"/>
    </source>
</evidence>
<keyword evidence="3" id="KW-1185">Reference proteome</keyword>
<organism evidence="2 3">
    <name type="scientific">Emcibacter nanhaiensis</name>
    <dbReference type="NCBI Taxonomy" id="1505037"/>
    <lineage>
        <taxon>Bacteria</taxon>
        <taxon>Pseudomonadati</taxon>
        <taxon>Pseudomonadota</taxon>
        <taxon>Alphaproteobacteria</taxon>
        <taxon>Emcibacterales</taxon>
        <taxon>Emcibacteraceae</taxon>
        <taxon>Emcibacter</taxon>
    </lineage>
</organism>
<evidence type="ECO:0000313" key="2">
    <source>
        <dbReference type="EMBL" id="TPD57364.1"/>
    </source>
</evidence>
<feature type="domain" description="DUF4440" evidence="1">
    <location>
        <begin position="13"/>
        <end position="115"/>
    </location>
</feature>
<dbReference type="Pfam" id="PF14534">
    <property type="entry name" value="DUF4440"/>
    <property type="match status" value="1"/>
</dbReference>
<dbReference type="AlphaFoldDB" id="A0A501PBW5"/>